<keyword evidence="2" id="KW-1185">Reference proteome</keyword>
<proteinExistence type="predicted"/>
<evidence type="ECO:0000313" key="1">
    <source>
        <dbReference type="EMBL" id="CAJ2658463.1"/>
    </source>
</evidence>
<dbReference type="Proteomes" id="UP001177021">
    <property type="component" value="Unassembled WGS sequence"/>
</dbReference>
<protein>
    <submittedName>
        <fullName evidence="1">Uncharacterized protein</fullName>
    </submittedName>
</protein>
<accession>A0ACB0KPP1</accession>
<reference evidence="1" key="1">
    <citation type="submission" date="2023-10" db="EMBL/GenBank/DDBJ databases">
        <authorList>
            <person name="Rodriguez Cubillos JULIANA M."/>
            <person name="De Vega J."/>
        </authorList>
    </citation>
    <scope>NUCLEOTIDE SEQUENCE</scope>
</reference>
<evidence type="ECO:0000313" key="2">
    <source>
        <dbReference type="Proteomes" id="UP001177021"/>
    </source>
</evidence>
<sequence length="413" mass="47307">MMEKSVTPTIMGKVSKHIPDDVLFSILSKLSLKSLKRFESVCKSWSLLFENPYFMRIYRDHIIHRNHSDHDDNDDASLILRRIVQAPRELLISLYLVYGNNFENKVKLDTSLPSQELGQKIIIVGSVSINGILCLTSMVVEDRKVVLWNPATDELKIIPPSPVESVTPFRVFLPQIHGFGYDGVRDDYKVLRYVQFGQISVLDTLARGLSDEHVAWNEISYEPLWEIYSLRSNLWRKLDIKMPTLMVSFADVEIVRFYMDGMCHWWTQDSSWSEDTYEAYLVSFDVSNEVFFTTPMPDDSFDLGLVESHLVMLNGYIALISYYGETATFYISILGEIGVKESWTKLFIVGSLSTVERPIGAGKKGNILFMTKDDELVCFDLGTQKIVELGFEGDMCQMVIYKESLLSIRGIEN</sequence>
<name>A0ACB0KPP1_TRIPR</name>
<comment type="caution">
    <text evidence="1">The sequence shown here is derived from an EMBL/GenBank/DDBJ whole genome shotgun (WGS) entry which is preliminary data.</text>
</comment>
<organism evidence="1 2">
    <name type="scientific">Trifolium pratense</name>
    <name type="common">Red clover</name>
    <dbReference type="NCBI Taxonomy" id="57577"/>
    <lineage>
        <taxon>Eukaryota</taxon>
        <taxon>Viridiplantae</taxon>
        <taxon>Streptophyta</taxon>
        <taxon>Embryophyta</taxon>
        <taxon>Tracheophyta</taxon>
        <taxon>Spermatophyta</taxon>
        <taxon>Magnoliopsida</taxon>
        <taxon>eudicotyledons</taxon>
        <taxon>Gunneridae</taxon>
        <taxon>Pentapetalae</taxon>
        <taxon>rosids</taxon>
        <taxon>fabids</taxon>
        <taxon>Fabales</taxon>
        <taxon>Fabaceae</taxon>
        <taxon>Papilionoideae</taxon>
        <taxon>50 kb inversion clade</taxon>
        <taxon>NPAAA clade</taxon>
        <taxon>Hologalegina</taxon>
        <taxon>IRL clade</taxon>
        <taxon>Trifolieae</taxon>
        <taxon>Trifolium</taxon>
    </lineage>
</organism>
<dbReference type="EMBL" id="CASHSV030000311">
    <property type="protein sequence ID" value="CAJ2658463.1"/>
    <property type="molecule type" value="Genomic_DNA"/>
</dbReference>
<gene>
    <name evidence="1" type="ORF">MILVUS5_LOCUS24833</name>
</gene>